<dbReference type="Pfam" id="PF01627">
    <property type="entry name" value="Hpt"/>
    <property type="match status" value="1"/>
</dbReference>
<keyword evidence="1" id="KW-0597">Phosphoprotein</keyword>
<proteinExistence type="predicted"/>
<reference evidence="3" key="1">
    <citation type="submission" date="2018-01" db="EMBL/GenBank/DDBJ databases">
        <authorList>
            <person name="Regsiter A."/>
            <person name="William W."/>
        </authorList>
    </citation>
    <scope>NUCLEOTIDE SEQUENCE</scope>
    <source>
        <strain evidence="3">TRIP AH-1</strain>
    </source>
</reference>
<dbReference type="SUPFAM" id="SSF47226">
    <property type="entry name" value="Histidine-containing phosphotransfer domain, HPT domain"/>
    <property type="match status" value="1"/>
</dbReference>
<gene>
    <name evidence="3" type="ORF">PITCH_A2030169</name>
</gene>
<accession>A0A445MX37</accession>
<dbReference type="Gene3D" id="1.20.120.160">
    <property type="entry name" value="HPT domain"/>
    <property type="match status" value="1"/>
</dbReference>
<evidence type="ECO:0000313" key="3">
    <source>
        <dbReference type="EMBL" id="SPD74025.1"/>
    </source>
</evidence>
<dbReference type="PROSITE" id="PS50894">
    <property type="entry name" value="HPT"/>
    <property type="match status" value="1"/>
</dbReference>
<protein>
    <recommendedName>
        <fullName evidence="2">HPt domain-containing protein</fullName>
    </recommendedName>
</protein>
<organism evidence="3">
    <name type="scientific">uncultured Desulfobacterium sp</name>
    <dbReference type="NCBI Taxonomy" id="201089"/>
    <lineage>
        <taxon>Bacteria</taxon>
        <taxon>Pseudomonadati</taxon>
        <taxon>Thermodesulfobacteriota</taxon>
        <taxon>Desulfobacteria</taxon>
        <taxon>Desulfobacterales</taxon>
        <taxon>Desulfobacteriaceae</taxon>
        <taxon>Desulfobacterium</taxon>
        <taxon>environmental samples</taxon>
    </lineage>
</organism>
<dbReference type="AlphaFoldDB" id="A0A445MX37"/>
<dbReference type="EMBL" id="OJIN01000117">
    <property type="protein sequence ID" value="SPD74025.1"/>
    <property type="molecule type" value="Genomic_DNA"/>
</dbReference>
<dbReference type="InterPro" id="IPR036641">
    <property type="entry name" value="HPT_dom_sf"/>
</dbReference>
<dbReference type="GO" id="GO:0000160">
    <property type="term" value="P:phosphorelay signal transduction system"/>
    <property type="evidence" value="ECO:0007669"/>
    <property type="project" value="InterPro"/>
</dbReference>
<evidence type="ECO:0000259" key="2">
    <source>
        <dbReference type="PROSITE" id="PS50894"/>
    </source>
</evidence>
<name>A0A445MX37_9BACT</name>
<evidence type="ECO:0000256" key="1">
    <source>
        <dbReference type="PROSITE-ProRule" id="PRU00110"/>
    </source>
</evidence>
<dbReference type="InterPro" id="IPR008207">
    <property type="entry name" value="Sig_transdc_His_kin_Hpt_dom"/>
</dbReference>
<sequence>MSQKSVQAEELFDKDAFFSRLLGDEELAREVIGVFLADVPNKINALTQVLNRRDAPKVRDHAHSIKGAALNVSAVALSAVALEMEKAGESSDIDHAVSLMPNIDRQFELFKNELVLAGLV</sequence>
<feature type="domain" description="HPt" evidence="2">
    <location>
        <begin position="24"/>
        <end position="120"/>
    </location>
</feature>
<dbReference type="CDD" id="cd00088">
    <property type="entry name" value="HPT"/>
    <property type="match status" value="1"/>
</dbReference>
<dbReference type="GO" id="GO:0004672">
    <property type="term" value="F:protein kinase activity"/>
    <property type="evidence" value="ECO:0007669"/>
    <property type="project" value="UniProtKB-ARBA"/>
</dbReference>
<feature type="modified residue" description="Phosphohistidine" evidence="1">
    <location>
        <position position="63"/>
    </location>
</feature>